<evidence type="ECO:0000313" key="3">
    <source>
        <dbReference type="Proteomes" id="UP001166585"/>
    </source>
</evidence>
<evidence type="ECO:0000256" key="1">
    <source>
        <dbReference type="SAM" id="Phobius"/>
    </source>
</evidence>
<dbReference type="RefSeq" id="WP_213753381.1">
    <property type="nucleotide sequence ID" value="NZ_JAHCQH010000003.1"/>
</dbReference>
<keyword evidence="1" id="KW-0812">Transmembrane</keyword>
<evidence type="ECO:0000313" key="2">
    <source>
        <dbReference type="EMBL" id="MBS9475503.1"/>
    </source>
</evidence>
<gene>
    <name evidence="2" type="ORF">KIP89_00070</name>
</gene>
<keyword evidence="3" id="KW-1185">Reference proteome</keyword>
<dbReference type="Proteomes" id="UP001166585">
    <property type="component" value="Unassembled WGS sequence"/>
</dbReference>
<accession>A0ABS5R1D9</accession>
<sequence>MISKLRITPIYWLCAFGGLIAFLWIAPAINQLRFSYYPNGLQGGLIKVDRLTGRMELCGLVGQAPDRRFMCGIAR</sequence>
<protein>
    <submittedName>
        <fullName evidence="2">Uncharacterized protein</fullName>
    </submittedName>
</protein>
<organism evidence="2 3">
    <name type="scientific">Ancylobacter radicis</name>
    <dbReference type="NCBI Taxonomy" id="2836179"/>
    <lineage>
        <taxon>Bacteria</taxon>
        <taxon>Pseudomonadati</taxon>
        <taxon>Pseudomonadota</taxon>
        <taxon>Alphaproteobacteria</taxon>
        <taxon>Hyphomicrobiales</taxon>
        <taxon>Xanthobacteraceae</taxon>
        <taxon>Ancylobacter</taxon>
    </lineage>
</organism>
<proteinExistence type="predicted"/>
<dbReference type="EMBL" id="JAHCQH010000003">
    <property type="protein sequence ID" value="MBS9475503.1"/>
    <property type="molecule type" value="Genomic_DNA"/>
</dbReference>
<keyword evidence="1" id="KW-1133">Transmembrane helix</keyword>
<keyword evidence="1" id="KW-0472">Membrane</keyword>
<comment type="caution">
    <text evidence="2">The sequence shown here is derived from an EMBL/GenBank/DDBJ whole genome shotgun (WGS) entry which is preliminary data.</text>
</comment>
<feature type="transmembrane region" description="Helical" evidence="1">
    <location>
        <begin position="9"/>
        <end position="29"/>
    </location>
</feature>
<name>A0ABS5R1D9_9HYPH</name>
<reference evidence="2" key="1">
    <citation type="submission" date="2021-05" db="EMBL/GenBank/DDBJ databases">
        <authorList>
            <person name="Sun Q."/>
            <person name="Inoue M."/>
        </authorList>
    </citation>
    <scope>NUCLEOTIDE SEQUENCE</scope>
    <source>
        <strain evidence="2">VKM B-3255</strain>
    </source>
</reference>